<keyword evidence="1" id="KW-1015">Disulfide bond</keyword>
<keyword evidence="3" id="KW-0472">Membrane</keyword>
<evidence type="ECO:0000256" key="1">
    <source>
        <dbReference type="ARBA" id="ARBA00023157"/>
    </source>
</evidence>
<dbReference type="GO" id="GO:0004252">
    <property type="term" value="F:serine-type endopeptidase activity"/>
    <property type="evidence" value="ECO:0000318"/>
    <property type="project" value="GO_Central"/>
</dbReference>
<feature type="chain" id="PRO_5026284804" description="Gla domain-containing protein" evidence="4">
    <location>
        <begin position="19"/>
        <end position="244"/>
    </location>
</feature>
<dbReference type="SMART" id="SM00069">
    <property type="entry name" value="GLA"/>
    <property type="match status" value="1"/>
</dbReference>
<dbReference type="PANTHER" id="PTHR24278">
    <property type="entry name" value="COAGULATION FACTOR"/>
    <property type="match status" value="1"/>
</dbReference>
<evidence type="ECO:0000313" key="6">
    <source>
        <dbReference type="Ensembl" id="ENSOANP00000053733.1"/>
    </source>
</evidence>
<dbReference type="Ensembl" id="ENSOANT00000066398.1">
    <property type="protein sequence ID" value="ENSOANP00000053733.1"/>
    <property type="gene ID" value="ENSOANG00000037549.1"/>
</dbReference>
<evidence type="ECO:0000256" key="4">
    <source>
        <dbReference type="SAM" id="SignalP"/>
    </source>
</evidence>
<dbReference type="PROSITE" id="PS00011">
    <property type="entry name" value="GLA_1"/>
    <property type="match status" value="1"/>
</dbReference>
<dbReference type="Proteomes" id="UP000002279">
    <property type="component" value="Chromosome 10"/>
</dbReference>
<dbReference type="GO" id="GO:0005886">
    <property type="term" value="C:plasma membrane"/>
    <property type="evidence" value="ECO:0000318"/>
    <property type="project" value="GO_Central"/>
</dbReference>
<dbReference type="GO" id="GO:0007596">
    <property type="term" value="P:blood coagulation"/>
    <property type="evidence" value="ECO:0000318"/>
    <property type="project" value="GO_Central"/>
</dbReference>
<dbReference type="PANTHER" id="PTHR24278:SF30">
    <property type="entry name" value="TRANSMEMBRANE GAMMA-CARBOXYGLUTAMIC ACID PROTEIN 2"/>
    <property type="match status" value="1"/>
</dbReference>
<dbReference type="InterPro" id="IPR050442">
    <property type="entry name" value="Peptidase_S1_coag_factors"/>
</dbReference>
<dbReference type="OMA" id="ELFWESY"/>
<dbReference type="GO" id="GO:0005509">
    <property type="term" value="F:calcium ion binding"/>
    <property type="evidence" value="ECO:0007669"/>
    <property type="project" value="InterPro"/>
</dbReference>
<reference evidence="6" key="2">
    <citation type="submission" date="2025-08" db="UniProtKB">
        <authorList>
            <consortium name="Ensembl"/>
        </authorList>
    </citation>
    <scope>IDENTIFICATION</scope>
    <source>
        <strain evidence="6">Glennie</strain>
    </source>
</reference>
<keyword evidence="4" id="KW-0732">Signal</keyword>
<dbReference type="AlphaFoldDB" id="A0A6I8PN42"/>
<dbReference type="PRINTS" id="PR00001">
    <property type="entry name" value="GLABLOOD"/>
</dbReference>
<evidence type="ECO:0000259" key="5">
    <source>
        <dbReference type="PROSITE" id="PS50998"/>
    </source>
</evidence>
<reference evidence="6" key="3">
    <citation type="submission" date="2025-09" db="UniProtKB">
        <authorList>
            <consortium name="Ensembl"/>
        </authorList>
    </citation>
    <scope>IDENTIFICATION</scope>
    <source>
        <strain evidence="6">Glennie</strain>
    </source>
</reference>
<dbReference type="SUPFAM" id="SSF57630">
    <property type="entry name" value="GLA-domain"/>
    <property type="match status" value="1"/>
</dbReference>
<protein>
    <recommendedName>
        <fullName evidence="5">Gla domain-containing protein</fullName>
    </recommendedName>
</protein>
<feature type="region of interest" description="Disordered" evidence="2">
    <location>
        <begin position="23"/>
        <end position="49"/>
    </location>
</feature>
<dbReference type="InterPro" id="IPR017857">
    <property type="entry name" value="Coagulation_fac-like_Gla_dom"/>
</dbReference>
<evidence type="ECO:0000256" key="3">
    <source>
        <dbReference type="SAM" id="Phobius"/>
    </source>
</evidence>
<keyword evidence="7" id="KW-1185">Reference proteome</keyword>
<dbReference type="Bgee" id="ENSOANG00000037549">
    <property type="expression patterns" value="Expressed in liver and 7 other cell types or tissues"/>
</dbReference>
<dbReference type="InterPro" id="IPR035972">
    <property type="entry name" value="GLA-like_dom_SF"/>
</dbReference>
<reference evidence="6 7" key="1">
    <citation type="journal article" date="2008" name="Nature">
        <title>Genome analysis of the platypus reveals unique signatures of evolution.</title>
        <authorList>
            <person name="Warren W.C."/>
            <person name="Hillier L.W."/>
            <person name="Marshall Graves J.A."/>
            <person name="Birney E."/>
            <person name="Ponting C.P."/>
            <person name="Grutzner F."/>
            <person name="Belov K."/>
            <person name="Miller W."/>
            <person name="Clarke L."/>
            <person name="Chinwalla A.T."/>
            <person name="Yang S.P."/>
            <person name="Heger A."/>
            <person name="Locke D.P."/>
            <person name="Miethke P."/>
            <person name="Waters P.D."/>
            <person name="Veyrunes F."/>
            <person name="Fulton L."/>
            <person name="Fulton B."/>
            <person name="Graves T."/>
            <person name="Wallis J."/>
            <person name="Puente X.S."/>
            <person name="Lopez-Otin C."/>
            <person name="Ordonez G.R."/>
            <person name="Eichler E.E."/>
            <person name="Chen L."/>
            <person name="Cheng Z."/>
            <person name="Deakin J.E."/>
            <person name="Alsop A."/>
            <person name="Thompson K."/>
            <person name="Kirby P."/>
            <person name="Papenfuss A.T."/>
            <person name="Wakefield M.J."/>
            <person name="Olender T."/>
            <person name="Lancet D."/>
            <person name="Huttley G.A."/>
            <person name="Smit A.F."/>
            <person name="Pask A."/>
            <person name="Temple-Smith P."/>
            <person name="Batzer M.A."/>
            <person name="Walker J.A."/>
            <person name="Konkel M.K."/>
            <person name="Harris R.S."/>
            <person name="Whittington C.M."/>
            <person name="Wong E.S."/>
            <person name="Gemmell N.J."/>
            <person name="Buschiazzo E."/>
            <person name="Vargas Jentzsch I.M."/>
            <person name="Merkel A."/>
            <person name="Schmitz J."/>
            <person name="Zemann A."/>
            <person name="Churakov G."/>
            <person name="Kriegs J.O."/>
            <person name="Brosius J."/>
            <person name="Murchison E.P."/>
            <person name="Sachidanandam R."/>
            <person name="Smith C."/>
            <person name="Hannon G.J."/>
            <person name="Tsend-Ayush E."/>
            <person name="McMillan D."/>
            <person name="Attenborough R."/>
            <person name="Rens W."/>
            <person name="Ferguson-Smith M."/>
            <person name="Lefevre C.M."/>
            <person name="Sharp J.A."/>
            <person name="Nicholas K.R."/>
            <person name="Ray D.A."/>
            <person name="Kube M."/>
            <person name="Reinhardt R."/>
            <person name="Pringle T.H."/>
            <person name="Taylor J."/>
            <person name="Jones R.C."/>
            <person name="Nixon B."/>
            <person name="Dacheux J.L."/>
            <person name="Niwa H."/>
            <person name="Sekita Y."/>
            <person name="Huang X."/>
            <person name="Stark A."/>
            <person name="Kheradpour P."/>
            <person name="Kellis M."/>
            <person name="Flicek P."/>
            <person name="Chen Y."/>
            <person name="Webber C."/>
            <person name="Hardison R."/>
            <person name="Nelson J."/>
            <person name="Hallsworth-Pepin K."/>
            <person name="Delehaunty K."/>
            <person name="Markovic C."/>
            <person name="Minx P."/>
            <person name="Feng Y."/>
            <person name="Kremitzki C."/>
            <person name="Mitreva M."/>
            <person name="Glasscock J."/>
            <person name="Wylie T."/>
            <person name="Wohldmann P."/>
            <person name="Thiru P."/>
            <person name="Nhan M.N."/>
            <person name="Pohl C.S."/>
            <person name="Smith S.M."/>
            <person name="Hou S."/>
            <person name="Nefedov M."/>
            <person name="de Jong P.J."/>
            <person name="Renfree M.B."/>
            <person name="Mardis E.R."/>
            <person name="Wilson R.K."/>
        </authorList>
    </citation>
    <scope>NUCLEOTIDE SEQUENCE [LARGE SCALE GENOMIC DNA]</scope>
    <source>
        <strain evidence="6 7">Glennie</strain>
    </source>
</reference>
<accession>A0A6I8PN42</accession>
<feature type="domain" description="Gla" evidence="5">
    <location>
        <begin position="73"/>
        <end position="119"/>
    </location>
</feature>
<dbReference type="PROSITE" id="PS50998">
    <property type="entry name" value="GLA_2"/>
    <property type="match status" value="1"/>
</dbReference>
<feature type="signal peptide" evidence="4">
    <location>
        <begin position="1"/>
        <end position="18"/>
    </location>
</feature>
<evidence type="ECO:0000256" key="2">
    <source>
        <dbReference type="SAM" id="MobiDB-lite"/>
    </source>
</evidence>
<dbReference type="GO" id="GO:0006508">
    <property type="term" value="P:proteolysis"/>
    <property type="evidence" value="ECO:0000318"/>
    <property type="project" value="GO_Central"/>
</dbReference>
<dbReference type="GO" id="GO:0005615">
    <property type="term" value="C:extracellular space"/>
    <property type="evidence" value="ECO:0000318"/>
    <property type="project" value="GO_Central"/>
</dbReference>
<dbReference type="GeneTree" id="ENSGT00950000183084"/>
<gene>
    <name evidence="6" type="primary">PRRG2</name>
</gene>
<feature type="compositionally biased region" description="Polar residues" evidence="2">
    <location>
        <begin position="33"/>
        <end position="44"/>
    </location>
</feature>
<dbReference type="InParanoid" id="A0A6I8PN42"/>
<name>A0A6I8PN42_ORNAN</name>
<dbReference type="FunFam" id="4.10.740.10:FF:000001">
    <property type="entry name" value="vitamin K-dependent protein S"/>
    <property type="match status" value="1"/>
</dbReference>
<keyword evidence="3" id="KW-0812">Transmembrane</keyword>
<keyword evidence="3" id="KW-1133">Transmembrane helix</keyword>
<proteinExistence type="predicted"/>
<feature type="transmembrane region" description="Helical" evidence="3">
    <location>
        <begin position="133"/>
        <end position="158"/>
    </location>
</feature>
<organism evidence="6 7">
    <name type="scientific">Ornithorhynchus anatinus</name>
    <name type="common">Duckbill platypus</name>
    <dbReference type="NCBI Taxonomy" id="9258"/>
    <lineage>
        <taxon>Eukaryota</taxon>
        <taxon>Metazoa</taxon>
        <taxon>Chordata</taxon>
        <taxon>Craniata</taxon>
        <taxon>Vertebrata</taxon>
        <taxon>Euteleostomi</taxon>
        <taxon>Mammalia</taxon>
        <taxon>Monotremata</taxon>
        <taxon>Ornithorhynchidae</taxon>
        <taxon>Ornithorhynchus</taxon>
    </lineage>
</organism>
<dbReference type="InterPro" id="IPR000294">
    <property type="entry name" value="GLA_domain"/>
</dbReference>
<feature type="region of interest" description="Disordered" evidence="2">
    <location>
        <begin position="211"/>
        <end position="244"/>
    </location>
</feature>
<dbReference type="FunCoup" id="A0A6I8PN42">
    <property type="interactions" value="97"/>
</dbReference>
<dbReference type="Pfam" id="PF00594">
    <property type="entry name" value="Gla"/>
    <property type="match status" value="1"/>
</dbReference>
<evidence type="ECO:0000313" key="7">
    <source>
        <dbReference type="Proteomes" id="UP000002279"/>
    </source>
</evidence>
<dbReference type="Gene3D" id="4.10.740.10">
    <property type="entry name" value="Coagulation Factor IX"/>
    <property type="match status" value="1"/>
</dbReference>
<sequence length="244" mass="26347">MRFPPSLLLLLLYHGAVGYLPPPPDLRRDRGTGVSSPPRTSSLEPQHLPSPPVFLEGPGALTFLHHRPRVPRANHWDLELLTPGNLERECIEERCDKEEAREFFEDDFSTELFWESYIFNGKGGGGLGKGLDVAGLTVGLTVALLLLLLTGLGVYWYLSCYRDRARGPNGACRAGLGVEEIPLQPTPAVSPVPLPDLAPGLPSYEQALQASGVHDAPPPPYHGYPGHEPTGAGRGGAGRRAGLR</sequence>
<feature type="compositionally biased region" description="Gly residues" evidence="2">
    <location>
        <begin position="232"/>
        <end position="244"/>
    </location>
</feature>